<dbReference type="PANTHER" id="PTHR47050:SF1">
    <property type="entry name" value="TETRATRICOPEPTIDE REPEAT PROTEIN 24-LIKE"/>
    <property type="match status" value="1"/>
</dbReference>
<gene>
    <name evidence="3" type="ORF">ACJMK2_044269</name>
</gene>
<protein>
    <submittedName>
        <fullName evidence="3">Uncharacterized protein</fullName>
    </submittedName>
</protein>
<dbReference type="PROSITE" id="PS50005">
    <property type="entry name" value="TPR"/>
    <property type="match status" value="1"/>
</dbReference>
<evidence type="ECO:0000256" key="2">
    <source>
        <dbReference type="SAM" id="MobiDB-lite"/>
    </source>
</evidence>
<feature type="region of interest" description="Disordered" evidence="2">
    <location>
        <begin position="497"/>
        <end position="663"/>
    </location>
</feature>
<dbReference type="AlphaFoldDB" id="A0ABD3W2V6"/>
<feature type="compositionally biased region" description="Polar residues" evidence="2">
    <location>
        <begin position="606"/>
        <end position="615"/>
    </location>
</feature>
<feature type="repeat" description="TPR" evidence="1">
    <location>
        <begin position="345"/>
        <end position="378"/>
    </location>
</feature>
<feature type="compositionally biased region" description="Basic and acidic residues" evidence="2">
    <location>
        <begin position="620"/>
        <end position="656"/>
    </location>
</feature>
<accession>A0ABD3W2V6</accession>
<dbReference type="EMBL" id="JBJQND010000009">
    <property type="protein sequence ID" value="KAL3867028.1"/>
    <property type="molecule type" value="Genomic_DNA"/>
</dbReference>
<reference evidence="3 4" key="1">
    <citation type="submission" date="2024-11" db="EMBL/GenBank/DDBJ databases">
        <title>Chromosome-level genome assembly of the freshwater bivalve Anodonta woodiana.</title>
        <authorList>
            <person name="Chen X."/>
        </authorList>
    </citation>
    <scope>NUCLEOTIDE SEQUENCE [LARGE SCALE GENOMIC DNA]</scope>
    <source>
        <strain evidence="3">MN2024</strain>
        <tissue evidence="3">Gills</tissue>
    </source>
</reference>
<comment type="caution">
    <text evidence="3">The sequence shown here is derived from an EMBL/GenBank/DDBJ whole genome shotgun (WGS) entry which is preliminary data.</text>
</comment>
<feature type="region of interest" description="Disordered" evidence="2">
    <location>
        <begin position="407"/>
        <end position="448"/>
    </location>
</feature>
<keyword evidence="1" id="KW-0802">TPR repeat</keyword>
<dbReference type="SMART" id="SM00028">
    <property type="entry name" value="TPR"/>
    <property type="match status" value="6"/>
</dbReference>
<evidence type="ECO:0000313" key="3">
    <source>
        <dbReference type="EMBL" id="KAL3867028.1"/>
    </source>
</evidence>
<sequence>MKMTTNNNQSKRELRNNVKQGYRLIHTKPQEALTYFKKAYKGARDLEDDKLERTCAFNLGALYIAQGQSKEGVEYLHKAIPPENKKDDKSNGDVYFNLGLGYEKMASSATVTEQDTHRKTAVNNYRKAADEYESEKNSARQTECLGKILELQTGSGSVDEVLRAYDDLNKLLEKEEQFNKQMSFLCKKANFLRLKKKIKEAGEAADDCLNINEKVGESTDETTACTLNELGLLYTQIQQYDKATTCFEQARLIIHSHEGNKKLEAVILQNLGAAYNFVGDYQRSKTFHLQAAEKFALLRNHHSQGQCFANLAFAHSQLGDNDGAWEYFILARQAAEDSGDVNTIWQVHEGLGSVQFNRGNLEKAEEYFKKALKQLGNKNEDAFNRIVSKLKNVHEQQLLNQEFQGTRRLPGGSFVPRSFGPQQRRGYMSGTLNRSKTDPNEPQPEDAGVRETIVQPASEPPPVIYENHFYERPGLPVHANEGTLGSMRHKYETLLEQREGDEEETEGKGTTDSDTDSSSDEETNKEEEDDNRGRGQLQYVPPETPRAGKTAAATYDNIKPRQQVARQKSYSGSDDIDQGTLTGSGPYAEVDYFTKASYKSPGPSAKRSQTTSDSSFESEENPHTPRGESEKQLYQVHRELREKEAKEKETKEEGKSSKTCILM</sequence>
<dbReference type="InterPro" id="IPR019734">
    <property type="entry name" value="TPR_rpt"/>
</dbReference>
<dbReference type="Pfam" id="PF13181">
    <property type="entry name" value="TPR_8"/>
    <property type="match status" value="1"/>
</dbReference>
<dbReference type="SUPFAM" id="SSF48452">
    <property type="entry name" value="TPR-like"/>
    <property type="match status" value="2"/>
</dbReference>
<dbReference type="Proteomes" id="UP001634394">
    <property type="component" value="Unassembled WGS sequence"/>
</dbReference>
<proteinExistence type="predicted"/>
<dbReference type="InterPro" id="IPR011990">
    <property type="entry name" value="TPR-like_helical_dom_sf"/>
</dbReference>
<organism evidence="3 4">
    <name type="scientific">Sinanodonta woodiana</name>
    <name type="common">Chinese pond mussel</name>
    <name type="synonym">Anodonta woodiana</name>
    <dbReference type="NCBI Taxonomy" id="1069815"/>
    <lineage>
        <taxon>Eukaryota</taxon>
        <taxon>Metazoa</taxon>
        <taxon>Spiralia</taxon>
        <taxon>Lophotrochozoa</taxon>
        <taxon>Mollusca</taxon>
        <taxon>Bivalvia</taxon>
        <taxon>Autobranchia</taxon>
        <taxon>Heteroconchia</taxon>
        <taxon>Palaeoheterodonta</taxon>
        <taxon>Unionida</taxon>
        <taxon>Unionoidea</taxon>
        <taxon>Unionidae</taxon>
        <taxon>Unioninae</taxon>
        <taxon>Sinanodonta</taxon>
    </lineage>
</organism>
<feature type="compositionally biased region" description="Acidic residues" evidence="2">
    <location>
        <begin position="513"/>
        <end position="530"/>
    </location>
</feature>
<dbReference type="Gene3D" id="1.25.40.10">
    <property type="entry name" value="Tetratricopeptide repeat domain"/>
    <property type="match status" value="3"/>
</dbReference>
<dbReference type="Pfam" id="PF13424">
    <property type="entry name" value="TPR_12"/>
    <property type="match status" value="1"/>
</dbReference>
<dbReference type="PANTHER" id="PTHR47050">
    <property type="entry name" value="TETRATRICOPEPTIDE REPEAT PROTEIN 24"/>
    <property type="match status" value="1"/>
</dbReference>
<keyword evidence="4" id="KW-1185">Reference proteome</keyword>
<name>A0ABD3W2V6_SINWO</name>
<evidence type="ECO:0000313" key="4">
    <source>
        <dbReference type="Proteomes" id="UP001634394"/>
    </source>
</evidence>
<dbReference type="InterPro" id="IPR024812">
    <property type="entry name" value="TPR_24"/>
</dbReference>
<evidence type="ECO:0000256" key="1">
    <source>
        <dbReference type="PROSITE-ProRule" id="PRU00339"/>
    </source>
</evidence>